<dbReference type="OrthoDB" id="201568at2157"/>
<comment type="caution">
    <text evidence="1">The sequence shown here is derived from an EMBL/GenBank/DDBJ whole genome shotgun (WGS) entry which is preliminary data.</text>
</comment>
<evidence type="ECO:0008006" key="3">
    <source>
        <dbReference type="Google" id="ProtNLM"/>
    </source>
</evidence>
<dbReference type="RefSeq" id="WP_094533644.1">
    <property type="nucleotide sequence ID" value="NZ_NHPJ01000110.1"/>
</dbReference>
<gene>
    <name evidence="1" type="ORF">DJ70_12840</name>
</gene>
<dbReference type="AlphaFoldDB" id="A0A256IEG5"/>
<keyword evidence="2" id="KW-1185">Reference proteome</keyword>
<evidence type="ECO:0000313" key="1">
    <source>
        <dbReference type="EMBL" id="OYR54910.1"/>
    </source>
</evidence>
<protein>
    <recommendedName>
        <fullName evidence="3">Tail tube protein</fullName>
    </recommendedName>
</protein>
<accession>A0A256IEG5</accession>
<reference evidence="1 2" key="1">
    <citation type="journal article" date="2014" name="Front. Microbiol.">
        <title>Population and genomic analysis of the genus Halorubrum.</title>
        <authorList>
            <person name="Fullmer M.S."/>
            <person name="Soucy S.M."/>
            <person name="Swithers K.S."/>
            <person name="Makkay A.M."/>
            <person name="Wheeler R."/>
            <person name="Ventosa A."/>
            <person name="Gogarten J.P."/>
            <person name="Papke R.T."/>
        </authorList>
    </citation>
    <scope>NUCLEOTIDE SEQUENCE [LARGE SCALE GENOMIC DNA]</scope>
    <source>
        <strain evidence="1 2">Cb34</strain>
    </source>
</reference>
<sequence>MANRKESAADITVTVGEEEVVVESLSVTKNVDVDTIYGSGQTLPDGYAINQVSYEGDMTCMGQKLDLEDKFFDENGIPRVLDAITITHHDGSSSSLLEIILISEGYEMSAGETVETSFEFIAMKKARNGTADTDPTDA</sequence>
<proteinExistence type="predicted"/>
<name>A0A256IEG5_9EURY</name>
<evidence type="ECO:0000313" key="2">
    <source>
        <dbReference type="Proteomes" id="UP000216308"/>
    </source>
</evidence>
<dbReference type="EMBL" id="NHPJ01000110">
    <property type="protein sequence ID" value="OYR54910.1"/>
    <property type="molecule type" value="Genomic_DNA"/>
</dbReference>
<dbReference type="Proteomes" id="UP000216308">
    <property type="component" value="Unassembled WGS sequence"/>
</dbReference>
<organism evidence="1 2">
    <name type="scientific">Halorubrum halodurans</name>
    <dbReference type="NCBI Taxonomy" id="1383851"/>
    <lineage>
        <taxon>Archaea</taxon>
        <taxon>Methanobacteriati</taxon>
        <taxon>Methanobacteriota</taxon>
        <taxon>Stenosarchaea group</taxon>
        <taxon>Halobacteria</taxon>
        <taxon>Halobacteriales</taxon>
        <taxon>Haloferacaceae</taxon>
        <taxon>Halorubrum</taxon>
    </lineage>
</organism>